<dbReference type="RefSeq" id="WP_151106014.1">
    <property type="nucleotide sequence ID" value="NZ_WAEM01000001.1"/>
</dbReference>
<dbReference type="AlphaFoldDB" id="A0A7J5AJN3"/>
<sequence length="220" mass="25486">MNSKLHTYRFELLLIALTLLLFDKAFIPNHQFFTKVVWPFNMIILGITSFGIFNERVEIIKIAKNILFLFSIIIPLIFEFIVQSSMLTQLSFWIYIIYYCFIFIEILRQIFEKSESSISVIFGSVSGYLLLIVIAQFSFLLIEFNYPNSFSGLQKFGIPSIYNQLSYFSMTSITTVGYGDIAPLTDTSRLITMFFTIIGQFYLVALVGIIISRFTFKSQE</sequence>
<keyword evidence="1" id="KW-0472">Membrane</keyword>
<evidence type="ECO:0000313" key="4">
    <source>
        <dbReference type="Proteomes" id="UP000490922"/>
    </source>
</evidence>
<dbReference type="GO" id="GO:0034220">
    <property type="term" value="P:monoatomic ion transmembrane transport"/>
    <property type="evidence" value="ECO:0007669"/>
    <property type="project" value="UniProtKB-KW"/>
</dbReference>
<organism evidence="3 4">
    <name type="scientific">Flavobacterium luteum</name>
    <dbReference type="NCBI Taxonomy" id="2026654"/>
    <lineage>
        <taxon>Bacteria</taxon>
        <taxon>Pseudomonadati</taxon>
        <taxon>Bacteroidota</taxon>
        <taxon>Flavobacteriia</taxon>
        <taxon>Flavobacteriales</taxon>
        <taxon>Flavobacteriaceae</taxon>
        <taxon>Flavobacterium</taxon>
    </lineage>
</organism>
<name>A0A7J5AJN3_9FLAO</name>
<dbReference type="EMBL" id="WAEM01000001">
    <property type="protein sequence ID" value="KAB1157821.1"/>
    <property type="molecule type" value="Genomic_DNA"/>
</dbReference>
<evidence type="ECO:0000259" key="2">
    <source>
        <dbReference type="Pfam" id="PF07885"/>
    </source>
</evidence>
<protein>
    <submittedName>
        <fullName evidence="3">Two pore domain potassium channel family protein</fullName>
    </submittedName>
</protein>
<feature type="transmembrane region" description="Helical" evidence="1">
    <location>
        <begin position="190"/>
        <end position="211"/>
    </location>
</feature>
<keyword evidence="3" id="KW-0406">Ion transport</keyword>
<feature type="transmembrane region" description="Helical" evidence="1">
    <location>
        <begin position="36"/>
        <end position="54"/>
    </location>
</feature>
<dbReference type="Proteomes" id="UP000490922">
    <property type="component" value="Unassembled WGS sequence"/>
</dbReference>
<keyword evidence="1" id="KW-1133">Transmembrane helix</keyword>
<evidence type="ECO:0000256" key="1">
    <source>
        <dbReference type="SAM" id="Phobius"/>
    </source>
</evidence>
<feature type="transmembrane region" description="Helical" evidence="1">
    <location>
        <begin position="92"/>
        <end position="111"/>
    </location>
</feature>
<dbReference type="Gene3D" id="1.10.287.70">
    <property type="match status" value="1"/>
</dbReference>
<keyword evidence="3" id="KW-0813">Transport</keyword>
<gene>
    <name evidence="3" type="ORF">F6464_01675</name>
</gene>
<keyword evidence="4" id="KW-1185">Reference proteome</keyword>
<reference evidence="3 4" key="1">
    <citation type="submission" date="2019-09" db="EMBL/GenBank/DDBJ databases">
        <title>Flavobacterium sp. nov., isolated from glacier ice.</title>
        <authorList>
            <person name="Liu Q."/>
        </authorList>
    </citation>
    <scope>NUCLEOTIDE SEQUENCE [LARGE SCALE GENOMIC DNA]</scope>
    <source>
        <strain evidence="3 4">NBRC 112527</strain>
    </source>
</reference>
<comment type="caution">
    <text evidence="3">The sequence shown here is derived from an EMBL/GenBank/DDBJ whole genome shotgun (WGS) entry which is preliminary data.</text>
</comment>
<feature type="transmembrane region" description="Helical" evidence="1">
    <location>
        <begin position="118"/>
        <end position="142"/>
    </location>
</feature>
<feature type="transmembrane region" description="Helical" evidence="1">
    <location>
        <begin position="66"/>
        <end position="86"/>
    </location>
</feature>
<dbReference type="OrthoDB" id="9799090at2"/>
<proteinExistence type="predicted"/>
<dbReference type="InterPro" id="IPR013099">
    <property type="entry name" value="K_chnl_dom"/>
</dbReference>
<feature type="domain" description="Potassium channel" evidence="2">
    <location>
        <begin position="166"/>
        <end position="214"/>
    </location>
</feature>
<keyword evidence="1" id="KW-0812">Transmembrane</keyword>
<dbReference type="SUPFAM" id="SSF81324">
    <property type="entry name" value="Voltage-gated potassium channels"/>
    <property type="match status" value="1"/>
</dbReference>
<accession>A0A7J5AJN3</accession>
<keyword evidence="3" id="KW-0407">Ion channel</keyword>
<evidence type="ECO:0000313" key="3">
    <source>
        <dbReference type="EMBL" id="KAB1157821.1"/>
    </source>
</evidence>
<dbReference type="Pfam" id="PF07885">
    <property type="entry name" value="Ion_trans_2"/>
    <property type="match status" value="1"/>
</dbReference>